<dbReference type="VEuPathDB" id="FungiDB:PHYBLDRAFT_27815"/>
<dbReference type="RefSeq" id="XP_018298189.1">
    <property type="nucleotide sequence ID" value="XM_018439919.1"/>
</dbReference>
<dbReference type="PROSITE" id="PS50904">
    <property type="entry name" value="PRELI_MSF1"/>
    <property type="match status" value="1"/>
</dbReference>
<dbReference type="InterPro" id="IPR037365">
    <property type="entry name" value="Slowmo/Ups"/>
</dbReference>
<accession>A0A167QRQ5</accession>
<evidence type="ECO:0000313" key="2">
    <source>
        <dbReference type="EMBL" id="OAD80149.1"/>
    </source>
</evidence>
<sequence length="188" mass="21298">MKLFKSIHNFNYEWSLVSAANWQKYPNENCPHVQHVDVLNRFVDPETGTLTTERIITVDQKVPSLLRRILGADTTQYVHETSTIDPKTKTLSMKSKNLTLSNLLTIEETIEYTEHPEDPQQTQFTQQAAISAGSLVSRWSGIVEELSLKRFKDNAAVGREGFCKVLERFVVMAEAQHKPVSSTTDTTS</sequence>
<dbReference type="AlphaFoldDB" id="A0A167QRQ5"/>
<dbReference type="InParanoid" id="A0A167QRQ5"/>
<reference evidence="3" key="1">
    <citation type="submission" date="2015-06" db="EMBL/GenBank/DDBJ databases">
        <title>Expansion of signal transduction pathways in fungi by whole-genome duplication.</title>
        <authorList>
            <consortium name="DOE Joint Genome Institute"/>
            <person name="Corrochano L.M."/>
            <person name="Kuo A."/>
            <person name="Marcet-Houben M."/>
            <person name="Polaino S."/>
            <person name="Salamov A."/>
            <person name="Villalobos J.M."/>
            <person name="Alvarez M.I."/>
            <person name="Avalos J."/>
            <person name="Benito E.P."/>
            <person name="Benoit I."/>
            <person name="Burger G."/>
            <person name="Camino L.P."/>
            <person name="Canovas D."/>
            <person name="Cerda-Olmedo E."/>
            <person name="Cheng J.-F."/>
            <person name="Dominguez A."/>
            <person name="Elias M."/>
            <person name="Eslava A.P."/>
            <person name="Glaser F."/>
            <person name="Grimwood J."/>
            <person name="Gutierrez G."/>
            <person name="Heitman J."/>
            <person name="Henrissat B."/>
            <person name="Iturriaga E.A."/>
            <person name="Lang B.F."/>
            <person name="Lavin J.L."/>
            <person name="Lee S."/>
            <person name="Li W."/>
            <person name="Lindquist E."/>
            <person name="Lopez-Garcia S."/>
            <person name="Luque E.M."/>
            <person name="Marcos A.T."/>
            <person name="Martin J."/>
            <person name="McCluskey K."/>
            <person name="Medina H.R."/>
            <person name="Miralles-Duran A."/>
            <person name="Miyazaki A."/>
            <person name="Munoz-Torres E."/>
            <person name="Oguiza J.A."/>
            <person name="Ohm R."/>
            <person name="Olmedo M."/>
            <person name="Orejas M."/>
            <person name="Ortiz-Castellanos L."/>
            <person name="Pisabarro A.G."/>
            <person name="Rodriguez-Romero J."/>
            <person name="Ruiz-Herrera J."/>
            <person name="Ruiz-Vazquez R."/>
            <person name="Sanz C."/>
            <person name="Schackwitz W."/>
            <person name="Schmutz J."/>
            <person name="Shahriari M."/>
            <person name="Shelest E."/>
            <person name="Silva-Franco F."/>
            <person name="Soanes D."/>
            <person name="Syed K."/>
            <person name="Tagua V.G."/>
            <person name="Talbot N.J."/>
            <person name="Thon M."/>
            <person name="De vries R.P."/>
            <person name="Wiebenga A."/>
            <person name="Yadav J.S."/>
            <person name="Braun E.L."/>
            <person name="Baker S."/>
            <person name="Garre V."/>
            <person name="Horwitz B."/>
            <person name="Torres-Martinez S."/>
            <person name="Idnurm A."/>
            <person name="Herrera-Estrella A."/>
            <person name="Gabaldon T."/>
            <person name="Grigoriev I.V."/>
        </authorList>
    </citation>
    <scope>NUCLEOTIDE SEQUENCE [LARGE SCALE GENOMIC DNA]</scope>
    <source>
        <strain evidence="3">NRRL 1555(-)</strain>
    </source>
</reference>
<dbReference type="GeneID" id="29000825"/>
<keyword evidence="3" id="KW-1185">Reference proteome</keyword>
<dbReference type="GO" id="GO:0005758">
    <property type="term" value="C:mitochondrial intermembrane space"/>
    <property type="evidence" value="ECO:0007669"/>
    <property type="project" value="InterPro"/>
</dbReference>
<dbReference type="STRING" id="763407.A0A167QRQ5"/>
<dbReference type="Pfam" id="PF04707">
    <property type="entry name" value="PRELI"/>
    <property type="match status" value="1"/>
</dbReference>
<dbReference type="FunCoup" id="A0A167QRQ5">
    <property type="interactions" value="292"/>
</dbReference>
<proteinExistence type="predicted"/>
<dbReference type="InterPro" id="IPR006797">
    <property type="entry name" value="PRELI/MSF1_dom"/>
</dbReference>
<dbReference type="EMBL" id="KV440972">
    <property type="protein sequence ID" value="OAD80149.1"/>
    <property type="molecule type" value="Genomic_DNA"/>
</dbReference>
<dbReference type="Proteomes" id="UP000077315">
    <property type="component" value="Unassembled WGS sequence"/>
</dbReference>
<gene>
    <name evidence="2" type="ORF">PHYBLDRAFT_27815</name>
</gene>
<dbReference type="PANTHER" id="PTHR11158">
    <property type="entry name" value="MSF1/PX19 RELATED"/>
    <property type="match status" value="1"/>
</dbReference>
<protein>
    <recommendedName>
        <fullName evidence="1">PRELI/MSF1 domain-containing protein</fullName>
    </recommendedName>
</protein>
<feature type="domain" description="PRELI/MSF1" evidence="1">
    <location>
        <begin position="1"/>
        <end position="174"/>
    </location>
</feature>
<dbReference type="OrthoDB" id="407630at2759"/>
<evidence type="ECO:0000313" key="3">
    <source>
        <dbReference type="Proteomes" id="UP000077315"/>
    </source>
</evidence>
<name>A0A167QRQ5_PHYB8</name>
<evidence type="ECO:0000259" key="1">
    <source>
        <dbReference type="PROSITE" id="PS50904"/>
    </source>
</evidence>
<organism evidence="2 3">
    <name type="scientific">Phycomyces blakesleeanus (strain ATCC 8743b / DSM 1359 / FGSC 10004 / NBRC 33097 / NRRL 1555)</name>
    <dbReference type="NCBI Taxonomy" id="763407"/>
    <lineage>
        <taxon>Eukaryota</taxon>
        <taxon>Fungi</taxon>
        <taxon>Fungi incertae sedis</taxon>
        <taxon>Mucoromycota</taxon>
        <taxon>Mucoromycotina</taxon>
        <taxon>Mucoromycetes</taxon>
        <taxon>Mucorales</taxon>
        <taxon>Phycomycetaceae</taxon>
        <taxon>Phycomyces</taxon>
    </lineage>
</organism>